<evidence type="ECO:0000313" key="2">
    <source>
        <dbReference type="Proteomes" id="UP000265801"/>
    </source>
</evidence>
<proteinExistence type="predicted"/>
<evidence type="ECO:0000313" key="1">
    <source>
        <dbReference type="EMBL" id="RIW29715.1"/>
    </source>
</evidence>
<sequence>MKGMHSRSGLGCADSHEIKKCRLPLEKMLTDHREEPESTHGEAGMQLIRMMQHPPVENYVYSALPGSCLLIENQIVPNTEQLLIKTAPQEKKLVLR</sequence>
<protein>
    <submittedName>
        <fullName evidence="1">Uncharacterized protein</fullName>
    </submittedName>
</protein>
<dbReference type="EMBL" id="QXIR01000030">
    <property type="protein sequence ID" value="RIW29715.1"/>
    <property type="molecule type" value="Genomic_DNA"/>
</dbReference>
<gene>
    <name evidence="1" type="ORF">D3H55_18225</name>
</gene>
<accession>A0A3A1QRD5</accession>
<reference evidence="1 2" key="1">
    <citation type="submission" date="2018-09" db="EMBL/GenBank/DDBJ databases">
        <title>Bacillus saliacetes sp. nov., isolated from Thai shrimp paste (Ka-pi).</title>
        <authorList>
            <person name="Daroonpunt R."/>
            <person name="Tanasupawat S."/>
            <person name="Yiamsombut S."/>
        </authorList>
    </citation>
    <scope>NUCLEOTIDE SEQUENCE [LARGE SCALE GENOMIC DNA]</scope>
    <source>
        <strain evidence="1 2">SKP7-4</strain>
    </source>
</reference>
<keyword evidence="2" id="KW-1185">Reference proteome</keyword>
<organism evidence="1 2">
    <name type="scientific">Bacillus salacetis</name>
    <dbReference type="NCBI Taxonomy" id="2315464"/>
    <lineage>
        <taxon>Bacteria</taxon>
        <taxon>Bacillati</taxon>
        <taxon>Bacillota</taxon>
        <taxon>Bacilli</taxon>
        <taxon>Bacillales</taxon>
        <taxon>Bacillaceae</taxon>
        <taxon>Bacillus</taxon>
    </lineage>
</organism>
<dbReference type="Proteomes" id="UP000265801">
    <property type="component" value="Unassembled WGS sequence"/>
</dbReference>
<name>A0A3A1QRD5_9BACI</name>
<comment type="caution">
    <text evidence="1">The sequence shown here is derived from an EMBL/GenBank/DDBJ whole genome shotgun (WGS) entry which is preliminary data.</text>
</comment>
<dbReference type="AlphaFoldDB" id="A0A3A1QRD5"/>